<proteinExistence type="predicted"/>
<name>A0A5N5X1W3_9EURO</name>
<organism evidence="4 5">
    <name type="scientific">Aspergillus leporis</name>
    <dbReference type="NCBI Taxonomy" id="41062"/>
    <lineage>
        <taxon>Eukaryota</taxon>
        <taxon>Fungi</taxon>
        <taxon>Dikarya</taxon>
        <taxon>Ascomycota</taxon>
        <taxon>Pezizomycotina</taxon>
        <taxon>Eurotiomycetes</taxon>
        <taxon>Eurotiomycetidae</taxon>
        <taxon>Eurotiales</taxon>
        <taxon>Aspergillaceae</taxon>
        <taxon>Aspergillus</taxon>
        <taxon>Aspergillus subgen. Circumdati</taxon>
    </lineage>
</organism>
<evidence type="ECO:0000313" key="5">
    <source>
        <dbReference type="Proteomes" id="UP000326565"/>
    </source>
</evidence>
<evidence type="ECO:0000256" key="2">
    <source>
        <dbReference type="ARBA" id="ARBA00023002"/>
    </source>
</evidence>
<keyword evidence="5" id="KW-1185">Reference proteome</keyword>
<protein>
    <recommendedName>
        <fullName evidence="3">Alcohol dehydrogenase-like C-terminal domain-containing protein</fullName>
    </recommendedName>
</protein>
<dbReference type="OrthoDB" id="48317at2759"/>
<dbReference type="InterPro" id="IPR013149">
    <property type="entry name" value="ADH-like_C"/>
</dbReference>
<evidence type="ECO:0000313" key="4">
    <source>
        <dbReference type="EMBL" id="KAB8074599.1"/>
    </source>
</evidence>
<gene>
    <name evidence="4" type="ORF">BDV29DRAFT_156483</name>
</gene>
<dbReference type="GO" id="GO:0016651">
    <property type="term" value="F:oxidoreductase activity, acting on NAD(P)H"/>
    <property type="evidence" value="ECO:0007669"/>
    <property type="project" value="TreeGrafter"/>
</dbReference>
<dbReference type="GO" id="GO:0070402">
    <property type="term" value="F:NADPH binding"/>
    <property type="evidence" value="ECO:0007669"/>
    <property type="project" value="TreeGrafter"/>
</dbReference>
<dbReference type="Gene3D" id="3.90.180.10">
    <property type="entry name" value="Medium-chain alcohol dehydrogenases, catalytic domain"/>
    <property type="match status" value="1"/>
</dbReference>
<dbReference type="PANTHER" id="PTHR48106">
    <property type="entry name" value="QUINONE OXIDOREDUCTASE PIG3-RELATED"/>
    <property type="match status" value="1"/>
</dbReference>
<accession>A0A5N5X1W3</accession>
<keyword evidence="2" id="KW-0560">Oxidoreductase</keyword>
<evidence type="ECO:0000256" key="1">
    <source>
        <dbReference type="ARBA" id="ARBA00022857"/>
    </source>
</evidence>
<dbReference type="Gene3D" id="3.40.50.720">
    <property type="entry name" value="NAD(P)-binding Rossmann-like Domain"/>
    <property type="match status" value="1"/>
</dbReference>
<evidence type="ECO:0000259" key="3">
    <source>
        <dbReference type="Pfam" id="PF00107"/>
    </source>
</evidence>
<dbReference type="PANTHER" id="PTHR48106:SF18">
    <property type="entry name" value="QUINONE OXIDOREDUCTASE PIG3"/>
    <property type="match status" value="1"/>
</dbReference>
<keyword evidence="1" id="KW-0521">NADP</keyword>
<dbReference type="SUPFAM" id="SSF51735">
    <property type="entry name" value="NAD(P)-binding Rossmann-fold domains"/>
    <property type="match status" value="1"/>
</dbReference>
<reference evidence="4 5" key="1">
    <citation type="submission" date="2019-04" db="EMBL/GenBank/DDBJ databases">
        <title>Friends and foes A comparative genomics study of 23 Aspergillus species from section Flavi.</title>
        <authorList>
            <consortium name="DOE Joint Genome Institute"/>
            <person name="Kjaerbolling I."/>
            <person name="Vesth T."/>
            <person name="Frisvad J.C."/>
            <person name="Nybo J.L."/>
            <person name="Theobald S."/>
            <person name="Kildgaard S."/>
            <person name="Isbrandt T."/>
            <person name="Kuo A."/>
            <person name="Sato A."/>
            <person name="Lyhne E.K."/>
            <person name="Kogle M.E."/>
            <person name="Wiebenga A."/>
            <person name="Kun R.S."/>
            <person name="Lubbers R.J."/>
            <person name="Makela M.R."/>
            <person name="Barry K."/>
            <person name="Chovatia M."/>
            <person name="Clum A."/>
            <person name="Daum C."/>
            <person name="Haridas S."/>
            <person name="He G."/>
            <person name="LaButti K."/>
            <person name="Lipzen A."/>
            <person name="Mondo S."/>
            <person name="Riley R."/>
            <person name="Salamov A."/>
            <person name="Simmons B.A."/>
            <person name="Magnuson J.K."/>
            <person name="Henrissat B."/>
            <person name="Mortensen U.H."/>
            <person name="Larsen T.O."/>
            <person name="Devries R.P."/>
            <person name="Grigoriev I.V."/>
            <person name="Machida M."/>
            <person name="Baker S.E."/>
            <person name="Andersen M.R."/>
        </authorList>
    </citation>
    <scope>NUCLEOTIDE SEQUENCE [LARGE SCALE GENOMIC DNA]</scope>
    <source>
        <strain evidence="4 5">CBS 151.66</strain>
    </source>
</reference>
<dbReference type="Pfam" id="PF00107">
    <property type="entry name" value="ADH_zinc_N"/>
    <property type="match status" value="1"/>
</dbReference>
<sequence length="159" mass="16866">MAKLKITEERWCFAVPPDLSDEQAAMAYINPLTACMMVHEYGPSSHTALLAVNGATSAIGQMIIHPLNRAGVRPIAQVRRADAQEELSHLDFSAVLCTSEGGLQHKLLELTGGRGLAVVWDKVGGSEGDDLFRALSPGGTLVHYGLLFPISAGRTGGPC</sequence>
<dbReference type="AlphaFoldDB" id="A0A5N5X1W3"/>
<dbReference type="Proteomes" id="UP000326565">
    <property type="component" value="Unassembled WGS sequence"/>
</dbReference>
<dbReference type="EMBL" id="ML732207">
    <property type="protein sequence ID" value="KAB8074599.1"/>
    <property type="molecule type" value="Genomic_DNA"/>
</dbReference>
<dbReference type="InterPro" id="IPR036291">
    <property type="entry name" value="NAD(P)-bd_dom_sf"/>
</dbReference>
<feature type="domain" description="Alcohol dehydrogenase-like C-terminal" evidence="3">
    <location>
        <begin position="58"/>
        <end position="146"/>
    </location>
</feature>